<dbReference type="OrthoDB" id="5069333at2759"/>
<sequence>MPKAPGKAPREPKMRASCDACFLAKVKCSKTGPLCDRCLHNGHQCKYSPSARAGKPGADSTRPAPTQAHLSMYTPSNTNTMAYPHQMQMDRGPDIRTGIDFWSEQQAAGHALYGSNQLGGMRLSPCTSQATMEPVSMQHSSMPAGSMSPFSMPASPMPPVSMPTWTPFDQFNASADGQYLPTGHSRSSSYDSMMVSGSQLQAAHDVQQMFDLGQTPLPTPPNNGISALPFSAIENRGLPPAMGNHMASSAMQSQQLIAQQSSQASRGRDAARGTCTCFRTCMRSLDSLVSASEKLDALAGDAIMKLNVKAVDSCSYMLNCPRCTGPLETYAASVLAHIIVKISKLYKHVIENNLELYDVTGDFLNTQLHTRDFLAAEKVRQHLSTLQAVRHKFSEQCMNVQDDHQFRSALVTYVFDSNMSWVDLEMPSQAIGDEGIKEEDGDFGFQFR</sequence>
<dbReference type="GO" id="GO:0000981">
    <property type="term" value="F:DNA-binding transcription factor activity, RNA polymerase II-specific"/>
    <property type="evidence" value="ECO:0007669"/>
    <property type="project" value="InterPro"/>
</dbReference>
<dbReference type="GO" id="GO:0003677">
    <property type="term" value="F:DNA binding"/>
    <property type="evidence" value="ECO:0007669"/>
    <property type="project" value="UniProtKB-KW"/>
</dbReference>
<feature type="region of interest" description="Disordered" evidence="5">
    <location>
        <begin position="49"/>
        <end position="68"/>
    </location>
</feature>
<dbReference type="GO" id="GO:0008270">
    <property type="term" value="F:zinc ion binding"/>
    <property type="evidence" value="ECO:0007669"/>
    <property type="project" value="InterPro"/>
</dbReference>
<dbReference type="InterPro" id="IPR036864">
    <property type="entry name" value="Zn2-C6_fun-type_DNA-bd_sf"/>
</dbReference>
<dbReference type="InterPro" id="IPR050675">
    <property type="entry name" value="OAF3"/>
</dbReference>
<evidence type="ECO:0000313" key="7">
    <source>
        <dbReference type="EMBL" id="OIW23645.1"/>
    </source>
</evidence>
<evidence type="ECO:0000256" key="5">
    <source>
        <dbReference type="SAM" id="MobiDB-lite"/>
    </source>
</evidence>
<dbReference type="PANTHER" id="PTHR31069">
    <property type="entry name" value="OLEATE-ACTIVATED TRANSCRIPTION FACTOR 1-RELATED"/>
    <property type="match status" value="1"/>
</dbReference>
<keyword evidence="4" id="KW-0539">Nucleus</keyword>
<gene>
    <name evidence="7" type="ORF">CONLIGDRAFT_137540</name>
</gene>
<name>A0A1J7I878_9PEZI</name>
<keyword evidence="2" id="KW-0238">DNA-binding</keyword>
<proteinExistence type="predicted"/>
<evidence type="ECO:0000313" key="8">
    <source>
        <dbReference type="Proteomes" id="UP000182658"/>
    </source>
</evidence>
<organism evidence="7 8">
    <name type="scientific">Coniochaeta ligniaria NRRL 30616</name>
    <dbReference type="NCBI Taxonomy" id="1408157"/>
    <lineage>
        <taxon>Eukaryota</taxon>
        <taxon>Fungi</taxon>
        <taxon>Dikarya</taxon>
        <taxon>Ascomycota</taxon>
        <taxon>Pezizomycotina</taxon>
        <taxon>Sordariomycetes</taxon>
        <taxon>Sordariomycetidae</taxon>
        <taxon>Coniochaetales</taxon>
        <taxon>Coniochaetaceae</taxon>
        <taxon>Coniochaeta</taxon>
    </lineage>
</organism>
<evidence type="ECO:0000256" key="3">
    <source>
        <dbReference type="ARBA" id="ARBA00023163"/>
    </source>
</evidence>
<accession>A0A1J7I878</accession>
<protein>
    <recommendedName>
        <fullName evidence="6">Zn(2)-C6 fungal-type domain-containing protein</fullName>
    </recommendedName>
</protein>
<dbReference type="PROSITE" id="PS50048">
    <property type="entry name" value="ZN2_CY6_FUNGAL_2"/>
    <property type="match status" value="1"/>
</dbReference>
<dbReference type="SUPFAM" id="SSF57701">
    <property type="entry name" value="Zn2/Cys6 DNA-binding domain"/>
    <property type="match status" value="1"/>
</dbReference>
<dbReference type="EMBL" id="KV875106">
    <property type="protein sequence ID" value="OIW23645.1"/>
    <property type="molecule type" value="Genomic_DNA"/>
</dbReference>
<dbReference type="Pfam" id="PF00172">
    <property type="entry name" value="Zn_clus"/>
    <property type="match status" value="1"/>
</dbReference>
<keyword evidence="8" id="KW-1185">Reference proteome</keyword>
<dbReference type="PANTHER" id="PTHR31069:SF31">
    <property type="entry name" value="MONODICTYPHENONE CLUSTER TRANSCRIPTION FACTOR-RELATED"/>
    <property type="match status" value="1"/>
</dbReference>
<evidence type="ECO:0000256" key="4">
    <source>
        <dbReference type="ARBA" id="ARBA00023242"/>
    </source>
</evidence>
<evidence type="ECO:0000256" key="1">
    <source>
        <dbReference type="ARBA" id="ARBA00023015"/>
    </source>
</evidence>
<dbReference type="InterPro" id="IPR001138">
    <property type="entry name" value="Zn2Cys6_DnaBD"/>
</dbReference>
<dbReference type="AlphaFoldDB" id="A0A1J7I878"/>
<evidence type="ECO:0000256" key="2">
    <source>
        <dbReference type="ARBA" id="ARBA00023125"/>
    </source>
</evidence>
<dbReference type="InParanoid" id="A0A1J7I878"/>
<feature type="domain" description="Zn(2)-C6 fungal-type" evidence="6">
    <location>
        <begin position="17"/>
        <end position="47"/>
    </location>
</feature>
<reference evidence="7 8" key="1">
    <citation type="submission" date="2016-10" db="EMBL/GenBank/DDBJ databases">
        <title>Draft genome sequence of Coniochaeta ligniaria NRRL30616, a lignocellulolytic fungus for bioabatement of inhibitors in plant biomass hydrolysates.</title>
        <authorList>
            <consortium name="DOE Joint Genome Institute"/>
            <person name="Jimenez D.J."/>
            <person name="Hector R.E."/>
            <person name="Riley R."/>
            <person name="Sun H."/>
            <person name="Grigoriev I.V."/>
            <person name="Van Elsas J.D."/>
            <person name="Nichols N.N."/>
        </authorList>
    </citation>
    <scope>NUCLEOTIDE SEQUENCE [LARGE SCALE GENOMIC DNA]</scope>
    <source>
        <strain evidence="7 8">NRRL 30616</strain>
    </source>
</reference>
<dbReference type="Proteomes" id="UP000182658">
    <property type="component" value="Unassembled WGS sequence"/>
</dbReference>
<keyword evidence="3" id="KW-0804">Transcription</keyword>
<dbReference type="SMART" id="SM00066">
    <property type="entry name" value="GAL4"/>
    <property type="match status" value="1"/>
</dbReference>
<keyword evidence="1" id="KW-0805">Transcription regulation</keyword>
<dbReference type="PRINTS" id="PR00755">
    <property type="entry name" value="AFLATOXINBRP"/>
</dbReference>
<dbReference type="Gene3D" id="4.10.240.10">
    <property type="entry name" value="Zn(2)-C6 fungal-type DNA-binding domain"/>
    <property type="match status" value="1"/>
</dbReference>
<evidence type="ECO:0000259" key="6">
    <source>
        <dbReference type="PROSITE" id="PS50048"/>
    </source>
</evidence>
<dbReference type="CDD" id="cd00067">
    <property type="entry name" value="GAL4"/>
    <property type="match status" value="1"/>
</dbReference>